<evidence type="ECO:0000313" key="1">
    <source>
        <dbReference type="EMBL" id="KAE9385643.1"/>
    </source>
</evidence>
<evidence type="ECO:0000313" key="2">
    <source>
        <dbReference type="Proteomes" id="UP000799118"/>
    </source>
</evidence>
<dbReference type="EMBL" id="ML769959">
    <property type="protein sequence ID" value="KAE9385643.1"/>
    <property type="molecule type" value="Genomic_DNA"/>
</dbReference>
<dbReference type="Proteomes" id="UP000799118">
    <property type="component" value="Unassembled WGS sequence"/>
</dbReference>
<gene>
    <name evidence="1" type="ORF">BT96DRAFT_949692</name>
</gene>
<accession>A0A6A4GJX3</accession>
<name>A0A6A4GJX3_9AGAR</name>
<reference evidence="1" key="1">
    <citation type="journal article" date="2019" name="Environ. Microbiol.">
        <title>Fungal ecological strategies reflected in gene transcription - a case study of two litter decomposers.</title>
        <authorList>
            <person name="Barbi F."/>
            <person name="Kohler A."/>
            <person name="Barry K."/>
            <person name="Baskaran P."/>
            <person name="Daum C."/>
            <person name="Fauchery L."/>
            <person name="Ihrmark K."/>
            <person name="Kuo A."/>
            <person name="LaButti K."/>
            <person name="Lipzen A."/>
            <person name="Morin E."/>
            <person name="Grigoriev I.V."/>
            <person name="Henrissat B."/>
            <person name="Lindahl B."/>
            <person name="Martin F."/>
        </authorList>
    </citation>
    <scope>NUCLEOTIDE SEQUENCE</scope>
    <source>
        <strain evidence="1">JB14</strain>
    </source>
</reference>
<keyword evidence="2" id="KW-1185">Reference proteome</keyword>
<sequence length="207" mass="22986">MIMGQESYREVHQELLRRGERLEVLSERLQRRLSLVGVHASRAVGEVEVALGITRRYRCEALSFQYRYVPIGLLEMLPSGSGGNMAWAGILPTNLEVRLGMLGKTREDKEGMGISVRLEGGMSFSSNLTLCLCSCRVIQVRVESPNSPPGYKAPSRLAGGPVPLIGALAERSKRKWASKFPTRLQDSVEISHVDSWRVQFLRSSGSK</sequence>
<proteinExistence type="predicted"/>
<protein>
    <submittedName>
        <fullName evidence="1">Uncharacterized protein</fullName>
    </submittedName>
</protein>
<organism evidence="1 2">
    <name type="scientific">Gymnopus androsaceus JB14</name>
    <dbReference type="NCBI Taxonomy" id="1447944"/>
    <lineage>
        <taxon>Eukaryota</taxon>
        <taxon>Fungi</taxon>
        <taxon>Dikarya</taxon>
        <taxon>Basidiomycota</taxon>
        <taxon>Agaricomycotina</taxon>
        <taxon>Agaricomycetes</taxon>
        <taxon>Agaricomycetidae</taxon>
        <taxon>Agaricales</taxon>
        <taxon>Marasmiineae</taxon>
        <taxon>Omphalotaceae</taxon>
        <taxon>Gymnopus</taxon>
    </lineage>
</organism>
<dbReference type="OrthoDB" id="2989959at2759"/>
<dbReference type="AlphaFoldDB" id="A0A6A4GJX3"/>